<evidence type="ECO:0000256" key="1">
    <source>
        <dbReference type="ARBA" id="ARBA00007572"/>
    </source>
</evidence>
<evidence type="ECO:0000256" key="5">
    <source>
        <dbReference type="ARBA" id="ARBA00023204"/>
    </source>
</evidence>
<accession>A0A6H0D8D8</accession>
<dbReference type="GO" id="GO:0006281">
    <property type="term" value="P:DNA repair"/>
    <property type="evidence" value="ECO:0007669"/>
    <property type="project" value="UniProtKB-KW"/>
</dbReference>
<dbReference type="EMBL" id="MT230534">
    <property type="protein sequence ID" value="QIS79308.1"/>
    <property type="molecule type" value="Genomic_DNA"/>
</dbReference>
<reference evidence="6 7" key="1">
    <citation type="submission" date="2020-03" db="EMBL/GenBank/DDBJ databases">
        <title>Complete genome sequence of Pantoea agglomerans bacteriophage vB_PagM_SSEM1.</title>
        <authorList>
            <person name="Truncaite L."/>
            <person name="Alijosius L."/>
            <person name="Petrauskaite E."/>
            <person name="Simoliunas E."/>
        </authorList>
    </citation>
    <scope>NUCLEOTIDE SEQUENCE [LARGE SCALE GENOMIC DNA]</scope>
</reference>
<dbReference type="GO" id="GO:0006260">
    <property type="term" value="P:DNA replication"/>
    <property type="evidence" value="ECO:0007669"/>
    <property type="project" value="UniProtKB-KW"/>
</dbReference>
<comment type="similarity">
    <text evidence="1">Belongs to the ATP-dependent DNA ligase family.</text>
</comment>
<sequence>MTIKLLDDGTSYTKAHAHDWEDPTCQLKGRCEIYIKIDGIRAIRNRAGRVWSRNSKPLPHLDHLHFGDAEIFRNSWNETSSILGSDAAPVVALTQENVYELSDGNIDKRLYLGWAESPSNEKLHELMQKMLKLKHEGLIVRCKDKKGKILWWKIVPYKYADVKITGFKEGTNKNKGVCGSIASNYGSAGSMVFDCLQDHGIEGDYNIRKWIWANRSKLLGTIMQVRYREKTEGGKFRFPSLVRLRTDKSEESFD</sequence>
<keyword evidence="3" id="KW-0235">DNA replication</keyword>
<evidence type="ECO:0000313" key="6">
    <source>
        <dbReference type="EMBL" id="QIS79308.1"/>
    </source>
</evidence>
<keyword evidence="2 6" id="KW-0436">Ligase</keyword>
<evidence type="ECO:0000256" key="3">
    <source>
        <dbReference type="ARBA" id="ARBA00022705"/>
    </source>
</evidence>
<dbReference type="PANTHER" id="PTHR47810">
    <property type="entry name" value="DNA LIGASE"/>
    <property type="match status" value="1"/>
</dbReference>
<dbReference type="InterPro" id="IPR012340">
    <property type="entry name" value="NA-bd_OB-fold"/>
</dbReference>
<dbReference type="SUPFAM" id="SSF56091">
    <property type="entry name" value="DNA ligase/mRNA capping enzyme, catalytic domain"/>
    <property type="match status" value="1"/>
</dbReference>
<name>A0A6H0D8D8_9CAUD</name>
<gene>
    <name evidence="6" type="ORF">SSEM1_gp61</name>
</gene>
<dbReference type="Gene3D" id="2.40.50.140">
    <property type="entry name" value="Nucleic acid-binding proteins"/>
    <property type="match status" value="1"/>
</dbReference>
<protein>
    <submittedName>
        <fullName evidence="6">DNA ligase</fullName>
    </submittedName>
</protein>
<dbReference type="Proteomes" id="UP000502959">
    <property type="component" value="Segment"/>
</dbReference>
<evidence type="ECO:0000256" key="2">
    <source>
        <dbReference type="ARBA" id="ARBA00022598"/>
    </source>
</evidence>
<keyword evidence="7" id="KW-1185">Reference proteome</keyword>
<dbReference type="SUPFAM" id="SSF50249">
    <property type="entry name" value="Nucleic acid-binding proteins"/>
    <property type="match status" value="1"/>
</dbReference>
<evidence type="ECO:0000256" key="4">
    <source>
        <dbReference type="ARBA" id="ARBA00022763"/>
    </source>
</evidence>
<dbReference type="InterPro" id="IPR050326">
    <property type="entry name" value="NAD_dep_DNA_ligaseB"/>
</dbReference>
<keyword evidence="5" id="KW-0234">DNA repair</keyword>
<dbReference type="GO" id="GO:0016874">
    <property type="term" value="F:ligase activity"/>
    <property type="evidence" value="ECO:0007669"/>
    <property type="project" value="UniProtKB-KW"/>
</dbReference>
<keyword evidence="4" id="KW-0227">DNA damage</keyword>
<organism evidence="6 7">
    <name type="scientific">Pantoea phage vB_PagM_SSEM1</name>
    <dbReference type="NCBI Taxonomy" id="2721760"/>
    <lineage>
        <taxon>Viruses</taxon>
        <taxon>Duplodnaviria</taxon>
        <taxon>Heunggongvirae</taxon>
        <taxon>Uroviricota</taxon>
        <taxon>Caudoviricetes</taxon>
        <taxon>Chaseviridae</taxon>
        <taxon>Cleopatravirinae</taxon>
        <taxon>Loessnervirus</taxon>
        <taxon>Loessnervirus SSEM1</taxon>
    </lineage>
</organism>
<proteinExistence type="inferred from homology"/>
<evidence type="ECO:0000313" key="7">
    <source>
        <dbReference type="Proteomes" id="UP000502959"/>
    </source>
</evidence>
<dbReference type="PANTHER" id="PTHR47810:SF1">
    <property type="entry name" value="DNA LIGASE B"/>
    <property type="match status" value="1"/>
</dbReference>